<sequence length="108" mass="12566">MTKSSLSSRSSFHSIARIYKFNFFSLCVNVTVCSYVLLKKFNNNHMICVTERGVICRKITGDENIRENCSPTKHLDGSRALHFFFFFFFFFFPLQAAFYLTNSKNAFA</sequence>
<reference evidence="2 3" key="1">
    <citation type="submission" date="2023-03" db="EMBL/GenBank/DDBJ databases">
        <title>High recombination rates correlate with genetic variation in Cardiocondyla obscurior ants.</title>
        <authorList>
            <person name="Errbii M."/>
        </authorList>
    </citation>
    <scope>NUCLEOTIDE SEQUENCE [LARGE SCALE GENOMIC DNA]</scope>
    <source>
        <strain evidence="2">Alpha-2009</strain>
        <tissue evidence="2">Whole body</tissue>
    </source>
</reference>
<gene>
    <name evidence="2" type="ORF">PUN28_015396</name>
</gene>
<name>A0AAW2EVE3_9HYME</name>
<protein>
    <submittedName>
        <fullName evidence="2">Uncharacterized protein</fullName>
    </submittedName>
</protein>
<proteinExistence type="predicted"/>
<dbReference type="Proteomes" id="UP001430953">
    <property type="component" value="Unassembled WGS sequence"/>
</dbReference>
<keyword evidence="1" id="KW-0812">Transmembrane</keyword>
<comment type="caution">
    <text evidence="2">The sequence shown here is derived from an EMBL/GenBank/DDBJ whole genome shotgun (WGS) entry which is preliminary data.</text>
</comment>
<keyword evidence="1" id="KW-0472">Membrane</keyword>
<dbReference type="AlphaFoldDB" id="A0AAW2EVE3"/>
<feature type="transmembrane region" description="Helical" evidence="1">
    <location>
        <begin position="80"/>
        <end position="100"/>
    </location>
</feature>
<evidence type="ECO:0000256" key="1">
    <source>
        <dbReference type="SAM" id="Phobius"/>
    </source>
</evidence>
<evidence type="ECO:0000313" key="3">
    <source>
        <dbReference type="Proteomes" id="UP001430953"/>
    </source>
</evidence>
<accession>A0AAW2EVE3</accession>
<evidence type="ECO:0000313" key="2">
    <source>
        <dbReference type="EMBL" id="KAL0106825.1"/>
    </source>
</evidence>
<organism evidence="2 3">
    <name type="scientific">Cardiocondyla obscurior</name>
    <dbReference type="NCBI Taxonomy" id="286306"/>
    <lineage>
        <taxon>Eukaryota</taxon>
        <taxon>Metazoa</taxon>
        <taxon>Ecdysozoa</taxon>
        <taxon>Arthropoda</taxon>
        <taxon>Hexapoda</taxon>
        <taxon>Insecta</taxon>
        <taxon>Pterygota</taxon>
        <taxon>Neoptera</taxon>
        <taxon>Endopterygota</taxon>
        <taxon>Hymenoptera</taxon>
        <taxon>Apocrita</taxon>
        <taxon>Aculeata</taxon>
        <taxon>Formicoidea</taxon>
        <taxon>Formicidae</taxon>
        <taxon>Myrmicinae</taxon>
        <taxon>Cardiocondyla</taxon>
    </lineage>
</organism>
<keyword evidence="3" id="KW-1185">Reference proteome</keyword>
<keyword evidence="1" id="KW-1133">Transmembrane helix</keyword>
<feature type="transmembrane region" description="Helical" evidence="1">
    <location>
        <begin position="21"/>
        <end position="38"/>
    </location>
</feature>
<dbReference type="EMBL" id="JADYXP020000017">
    <property type="protein sequence ID" value="KAL0106825.1"/>
    <property type="molecule type" value="Genomic_DNA"/>
</dbReference>